<dbReference type="Pfam" id="PF00712">
    <property type="entry name" value="DNA_pol3_beta"/>
    <property type="match status" value="1"/>
</dbReference>
<evidence type="ECO:0000256" key="1">
    <source>
        <dbReference type="ARBA" id="ARBA00004496"/>
    </source>
</evidence>
<dbReference type="SUPFAM" id="SSF55979">
    <property type="entry name" value="DNA clamp"/>
    <property type="match status" value="3"/>
</dbReference>
<evidence type="ECO:0000256" key="9">
    <source>
        <dbReference type="PIRNR" id="PIRNR000804"/>
    </source>
</evidence>
<dbReference type="PANTHER" id="PTHR30478:SF0">
    <property type="entry name" value="BETA SLIDING CLAMP"/>
    <property type="match status" value="1"/>
</dbReference>
<dbReference type="Proteomes" id="UP000017396">
    <property type="component" value="Chromosome"/>
</dbReference>
<dbReference type="GO" id="GO:0009360">
    <property type="term" value="C:DNA polymerase III complex"/>
    <property type="evidence" value="ECO:0007669"/>
    <property type="project" value="InterPro"/>
</dbReference>
<dbReference type="InterPro" id="IPR001001">
    <property type="entry name" value="DNA_polIII_beta"/>
</dbReference>
<gene>
    <name evidence="13" type="primary">dnaN</name>
    <name evidence="13" type="ORF">GKIL_1270</name>
</gene>
<dbReference type="GO" id="GO:0005737">
    <property type="term" value="C:cytoplasm"/>
    <property type="evidence" value="ECO:0007669"/>
    <property type="project" value="UniProtKB-SubCell"/>
</dbReference>
<dbReference type="GO" id="GO:0003887">
    <property type="term" value="F:DNA-directed DNA polymerase activity"/>
    <property type="evidence" value="ECO:0007669"/>
    <property type="project" value="UniProtKB-UniRule"/>
</dbReference>
<accession>U5QF18</accession>
<evidence type="ECO:0000256" key="7">
    <source>
        <dbReference type="ARBA" id="ARBA00022932"/>
    </source>
</evidence>
<evidence type="ECO:0000259" key="11">
    <source>
        <dbReference type="Pfam" id="PF02767"/>
    </source>
</evidence>
<dbReference type="EMBL" id="CP003587">
    <property type="protein sequence ID" value="AGY57516.1"/>
    <property type="molecule type" value="Genomic_DNA"/>
</dbReference>
<dbReference type="KEGG" id="glj:GKIL_1270"/>
<reference evidence="13 14" key="1">
    <citation type="journal article" date="2013" name="PLoS ONE">
        <title>Cultivation and Complete Genome Sequencing of Gloeobacter kilaueensis sp. nov., from a Lava Cave in Kilauea Caldera, Hawai'i.</title>
        <authorList>
            <person name="Saw J.H."/>
            <person name="Schatz M."/>
            <person name="Brown M.V."/>
            <person name="Kunkel D.D."/>
            <person name="Foster J.S."/>
            <person name="Shick H."/>
            <person name="Christensen S."/>
            <person name="Hou S."/>
            <person name="Wan X."/>
            <person name="Donachie S.P."/>
        </authorList>
    </citation>
    <scope>NUCLEOTIDE SEQUENCE [LARGE SCALE GENOMIC DNA]</scope>
    <source>
        <strain evidence="14">JS</strain>
    </source>
</reference>
<dbReference type="CDD" id="cd00140">
    <property type="entry name" value="beta_clamp"/>
    <property type="match status" value="1"/>
</dbReference>
<keyword evidence="3 9" id="KW-0963">Cytoplasm</keyword>
<name>U5QF18_GLOK1</name>
<feature type="domain" description="DNA polymerase III beta sliding clamp C-terminal" evidence="12">
    <location>
        <begin position="247"/>
        <end position="367"/>
    </location>
</feature>
<dbReference type="eggNOG" id="COG0592">
    <property type="taxonomic scope" value="Bacteria"/>
</dbReference>
<evidence type="ECO:0000256" key="6">
    <source>
        <dbReference type="ARBA" id="ARBA00022705"/>
    </source>
</evidence>
<dbReference type="GO" id="GO:0003677">
    <property type="term" value="F:DNA binding"/>
    <property type="evidence" value="ECO:0007669"/>
    <property type="project" value="UniProtKB-UniRule"/>
</dbReference>
<evidence type="ECO:0000259" key="12">
    <source>
        <dbReference type="Pfam" id="PF02768"/>
    </source>
</evidence>
<dbReference type="InterPro" id="IPR022635">
    <property type="entry name" value="DNA_polIII_beta_C"/>
</dbReference>
<dbReference type="InterPro" id="IPR022637">
    <property type="entry name" value="DNA_polIII_beta_cen"/>
</dbReference>
<dbReference type="Pfam" id="PF02767">
    <property type="entry name" value="DNA_pol3_beta_2"/>
    <property type="match status" value="1"/>
</dbReference>
<dbReference type="PATRIC" id="fig|1183438.3.peg.1252"/>
<dbReference type="RefSeq" id="WP_023172608.1">
    <property type="nucleotide sequence ID" value="NC_022600.1"/>
</dbReference>
<evidence type="ECO:0000256" key="4">
    <source>
        <dbReference type="ARBA" id="ARBA00022679"/>
    </source>
</evidence>
<evidence type="ECO:0000313" key="13">
    <source>
        <dbReference type="EMBL" id="AGY57516.1"/>
    </source>
</evidence>
<sequence>MQIFCPQPILNQNLNLVSRAVPSRPTHPILANILLEADSEAGTVTLTGFDLDLGIETRFEASVEGSGRTTLPARVLTDIVSRLPNEDLAIAVSDDNAISLECGSSQYQVQGAAAEEFPKLPQLAATSAHTLPVSAFLAGIQRSLFAASTDETKQILNGVSIKAVQDGMEFVATDAHRLSFFRTDATGKQAIAAVLPVRSVRELEKLLANQTSEAVEVRFDEKQMIFQFPNQTLTTRLLSGRYPDYQQLLPKQFKYTADMERKRLIGCLERIAVLADQKNHIVKLDFSAQQGSLTVSVEAPDVGRGRENVAVQYVGQDFSVAFNVRYLLEGLKAMDATDVSFCLNGPSDPAVLKPVGDADYQYLIMPVSIRG</sequence>
<dbReference type="AlphaFoldDB" id="U5QF18"/>
<keyword evidence="7 9" id="KW-0239">DNA-directed DNA polymerase</keyword>
<comment type="subcellular location">
    <subcellularLocation>
        <location evidence="1 9">Cytoplasm</location>
    </subcellularLocation>
</comment>
<organism evidence="13 14">
    <name type="scientific">Gloeobacter kilaueensis (strain ATCC BAA-2537 / CCAP 1431/1 / ULC 316 / JS1)</name>
    <dbReference type="NCBI Taxonomy" id="1183438"/>
    <lineage>
        <taxon>Bacteria</taxon>
        <taxon>Bacillati</taxon>
        <taxon>Cyanobacteriota</taxon>
        <taxon>Cyanophyceae</taxon>
        <taxon>Gloeobacterales</taxon>
        <taxon>Gloeobacteraceae</taxon>
        <taxon>Gloeobacter</taxon>
    </lineage>
</organism>
<dbReference type="InterPro" id="IPR022634">
    <property type="entry name" value="DNA_polIII_beta_N"/>
</dbReference>
<keyword evidence="5 9" id="KW-0548">Nucleotidyltransferase</keyword>
<dbReference type="NCBIfam" id="TIGR00663">
    <property type="entry name" value="dnan"/>
    <property type="match status" value="1"/>
</dbReference>
<dbReference type="OrthoDB" id="8421503at2"/>
<protein>
    <recommendedName>
        <fullName evidence="9">Beta sliding clamp</fullName>
    </recommendedName>
</protein>
<dbReference type="SMART" id="SM00480">
    <property type="entry name" value="POL3Bc"/>
    <property type="match status" value="1"/>
</dbReference>
<dbReference type="Gene3D" id="3.10.150.10">
    <property type="entry name" value="DNA Polymerase III, subunit A, domain 2"/>
    <property type="match status" value="1"/>
</dbReference>
<dbReference type="PANTHER" id="PTHR30478">
    <property type="entry name" value="DNA POLYMERASE III SUBUNIT BETA"/>
    <property type="match status" value="1"/>
</dbReference>
<feature type="domain" description="DNA polymerase III beta sliding clamp N-terminal" evidence="10">
    <location>
        <begin position="1"/>
        <end position="121"/>
    </location>
</feature>
<dbReference type="PIRSF" id="PIRSF000804">
    <property type="entry name" value="DNA_pol_III_b"/>
    <property type="match status" value="1"/>
</dbReference>
<proteinExistence type="inferred from homology"/>
<dbReference type="InterPro" id="IPR046938">
    <property type="entry name" value="DNA_clamp_sf"/>
</dbReference>
<comment type="subunit">
    <text evidence="9">Forms a ring-shaped head-to-tail homodimer around DNA.</text>
</comment>
<evidence type="ECO:0000256" key="5">
    <source>
        <dbReference type="ARBA" id="ARBA00022695"/>
    </source>
</evidence>
<dbReference type="GO" id="GO:0008408">
    <property type="term" value="F:3'-5' exonuclease activity"/>
    <property type="evidence" value="ECO:0007669"/>
    <property type="project" value="InterPro"/>
</dbReference>
<comment type="similarity">
    <text evidence="2 9">Belongs to the beta sliding clamp family.</text>
</comment>
<feature type="domain" description="DNA polymerase III beta sliding clamp central" evidence="11">
    <location>
        <begin position="131"/>
        <end position="244"/>
    </location>
</feature>
<evidence type="ECO:0000256" key="8">
    <source>
        <dbReference type="ARBA" id="ARBA00023125"/>
    </source>
</evidence>
<dbReference type="Pfam" id="PF02768">
    <property type="entry name" value="DNA_pol3_beta_3"/>
    <property type="match status" value="1"/>
</dbReference>
<dbReference type="GO" id="GO:0006271">
    <property type="term" value="P:DNA strand elongation involved in DNA replication"/>
    <property type="evidence" value="ECO:0007669"/>
    <property type="project" value="TreeGrafter"/>
</dbReference>
<dbReference type="Gene3D" id="3.70.10.10">
    <property type="match status" value="1"/>
</dbReference>
<dbReference type="HOGENOM" id="CLU_038149_2_1_3"/>
<keyword evidence="8" id="KW-0238">DNA-binding</keyword>
<keyword evidence="14" id="KW-1185">Reference proteome</keyword>
<keyword evidence="6 9" id="KW-0235">DNA replication</keyword>
<evidence type="ECO:0000256" key="2">
    <source>
        <dbReference type="ARBA" id="ARBA00010752"/>
    </source>
</evidence>
<dbReference type="STRING" id="1183438.GKIL_1270"/>
<evidence type="ECO:0000256" key="3">
    <source>
        <dbReference type="ARBA" id="ARBA00022490"/>
    </source>
</evidence>
<comment type="function">
    <text evidence="9">Confers DNA tethering and processivity to DNA polymerases and other proteins. Acts as a clamp, forming a ring around DNA (a reaction catalyzed by the clamp-loading complex) which diffuses in an ATP-independent manner freely and bidirectionally along dsDNA. Initially characterized for its ability to contact the catalytic subunit of DNA polymerase III (Pol III), a complex, multichain enzyme responsible for most of the replicative synthesis in bacteria; Pol III exhibits 3'-5' exonuclease proofreading activity. The beta chain is required for initiation of replication as well as for processivity of DNA replication.</text>
</comment>
<evidence type="ECO:0000313" key="14">
    <source>
        <dbReference type="Proteomes" id="UP000017396"/>
    </source>
</evidence>
<evidence type="ECO:0000259" key="10">
    <source>
        <dbReference type="Pfam" id="PF00712"/>
    </source>
</evidence>
<keyword evidence="4 9" id="KW-0808">Transferase</keyword>